<dbReference type="AlphaFoldDB" id="A0AAW9MYQ8"/>
<evidence type="ECO:0000256" key="2">
    <source>
        <dbReference type="ARBA" id="ARBA00022723"/>
    </source>
</evidence>
<comment type="caution">
    <text evidence="6">The sequence shown here is derived from an EMBL/GenBank/DDBJ whole genome shotgun (WGS) entry which is preliminary data.</text>
</comment>
<reference evidence="6 7" key="1">
    <citation type="submission" date="2024-01" db="EMBL/GenBank/DDBJ databases">
        <title>Complete genome sequence of Citroniella saccharovorans strain M6.X9, isolated from human fecal sample.</title>
        <authorList>
            <person name="Cheng G."/>
            <person name="Westerholm M."/>
            <person name="Schnurer A."/>
        </authorList>
    </citation>
    <scope>NUCLEOTIDE SEQUENCE [LARGE SCALE GENOMIC DNA]</scope>
    <source>
        <strain evidence="6 7">DSM 29873</strain>
    </source>
</reference>
<feature type="domain" description="ATPase BadF/BadG/BcrA/BcrD type" evidence="5">
    <location>
        <begin position="4"/>
        <end position="250"/>
    </location>
</feature>
<dbReference type="Proteomes" id="UP001357733">
    <property type="component" value="Unassembled WGS sequence"/>
</dbReference>
<dbReference type="PANTHER" id="PTHR32329:SF2">
    <property type="entry name" value="BIFUNCTIONAL PROTEIN [INCLUDES 2-HYDROXYACYL-COA DEHYDRATASE (N-TER) AND ITS ACTIVATOR DOMAIN (C_TERM)"/>
    <property type="match status" value="1"/>
</dbReference>
<dbReference type="SUPFAM" id="SSF53067">
    <property type="entry name" value="Actin-like ATPase domain"/>
    <property type="match status" value="1"/>
</dbReference>
<keyword evidence="3" id="KW-0408">Iron</keyword>
<organism evidence="6 7">
    <name type="scientific">Citroniella saccharovorans</name>
    <dbReference type="NCBI Taxonomy" id="2053367"/>
    <lineage>
        <taxon>Bacteria</taxon>
        <taxon>Bacillati</taxon>
        <taxon>Bacillota</taxon>
        <taxon>Tissierellia</taxon>
        <taxon>Tissierellales</taxon>
        <taxon>Peptoniphilaceae</taxon>
        <taxon>Citroniella</taxon>
    </lineage>
</organism>
<dbReference type="GO" id="GO:0046872">
    <property type="term" value="F:metal ion binding"/>
    <property type="evidence" value="ECO:0007669"/>
    <property type="project" value="UniProtKB-KW"/>
</dbReference>
<dbReference type="NCBIfam" id="TIGR00241">
    <property type="entry name" value="CoA_E_activ"/>
    <property type="match status" value="1"/>
</dbReference>
<dbReference type="Gene3D" id="3.30.420.40">
    <property type="match status" value="2"/>
</dbReference>
<dbReference type="GO" id="GO:0051536">
    <property type="term" value="F:iron-sulfur cluster binding"/>
    <property type="evidence" value="ECO:0007669"/>
    <property type="project" value="UniProtKB-KW"/>
</dbReference>
<sequence>MKYIGIDIGSTASKVYIIGEIDQYFVIPTGWNSKETAQKIKEILQEKYNINPEDENVKVVTTGYGRVSVPYQNKNITEITCHGKGASILSNKDNITVIDIGGQDTKVISVVDGRVDDFIMNDKCSAGTGRFIEIMADKLSLSLDELFDLAKIGKNIKISSMCTVFAESEIISLMGAGEKKENIARGIVSSVITKVKQLASRKLDDKELFLTGGLSSSPIFLELLNEEMGMEVSTNKLAKYAGAIGAASIAKEKFGGK</sequence>
<keyword evidence="7" id="KW-1185">Reference proteome</keyword>
<dbReference type="CDD" id="cd24109">
    <property type="entry name" value="ASKHA_NBD_YjiL-like"/>
    <property type="match status" value="1"/>
</dbReference>
<evidence type="ECO:0000313" key="6">
    <source>
        <dbReference type="EMBL" id="MEB3429545.1"/>
    </source>
</evidence>
<evidence type="ECO:0000256" key="3">
    <source>
        <dbReference type="ARBA" id="ARBA00023004"/>
    </source>
</evidence>
<dbReference type="Pfam" id="PF01869">
    <property type="entry name" value="BcrAD_BadFG"/>
    <property type="match status" value="1"/>
</dbReference>
<keyword evidence="4" id="KW-0411">Iron-sulfur</keyword>
<accession>A0AAW9MYQ8</accession>
<evidence type="ECO:0000259" key="5">
    <source>
        <dbReference type="Pfam" id="PF01869"/>
    </source>
</evidence>
<dbReference type="InterPro" id="IPR002731">
    <property type="entry name" value="ATPase_BadF"/>
</dbReference>
<name>A0AAW9MYQ8_9FIRM</name>
<evidence type="ECO:0000313" key="7">
    <source>
        <dbReference type="Proteomes" id="UP001357733"/>
    </source>
</evidence>
<evidence type="ECO:0000256" key="4">
    <source>
        <dbReference type="ARBA" id="ARBA00023014"/>
    </source>
</evidence>
<proteinExistence type="predicted"/>
<dbReference type="RefSeq" id="WP_324619730.1">
    <property type="nucleotide sequence ID" value="NZ_JAYKOT010000003.1"/>
</dbReference>
<keyword evidence="2" id="KW-0479">Metal-binding</keyword>
<protein>
    <submittedName>
        <fullName evidence="6">Acyl-CoA dehydratase activase</fullName>
    </submittedName>
</protein>
<dbReference type="PANTHER" id="PTHR32329">
    <property type="entry name" value="BIFUNCTIONAL PROTEIN [INCLUDES 2-HYDROXYACYL-COA DEHYDRATASE (N-TER) AND ITS ACTIVATOR DOMAIN (C_TERM)-RELATED"/>
    <property type="match status" value="1"/>
</dbReference>
<evidence type="ECO:0000256" key="1">
    <source>
        <dbReference type="ARBA" id="ARBA00001966"/>
    </source>
</evidence>
<dbReference type="InterPro" id="IPR043129">
    <property type="entry name" value="ATPase_NBD"/>
</dbReference>
<gene>
    <name evidence="6" type="ORF">VLK81_05895</name>
</gene>
<comment type="cofactor">
    <cofactor evidence="1">
        <name>[4Fe-4S] cluster</name>
        <dbReference type="ChEBI" id="CHEBI:49883"/>
    </cofactor>
</comment>
<dbReference type="InterPro" id="IPR051805">
    <property type="entry name" value="Dehydratase_Activator_Redct"/>
</dbReference>
<dbReference type="EMBL" id="JAYKOT010000003">
    <property type="protein sequence ID" value="MEB3429545.1"/>
    <property type="molecule type" value="Genomic_DNA"/>
</dbReference>
<dbReference type="InterPro" id="IPR008275">
    <property type="entry name" value="CoA_E_activase_dom"/>
</dbReference>